<dbReference type="GO" id="GO:0051539">
    <property type="term" value="F:4 iron, 4 sulfur cluster binding"/>
    <property type="evidence" value="ECO:0007669"/>
    <property type="project" value="UniProtKB-KW"/>
</dbReference>
<keyword evidence="4" id="KW-0479">Metal-binding</keyword>
<evidence type="ECO:0000256" key="6">
    <source>
        <dbReference type="ARBA" id="ARBA00023002"/>
    </source>
</evidence>
<dbReference type="InterPro" id="IPR006656">
    <property type="entry name" value="Mopterin_OxRdtase"/>
</dbReference>
<keyword evidence="6" id="KW-0560">Oxidoreductase</keyword>
<evidence type="ECO:0000259" key="8">
    <source>
        <dbReference type="Pfam" id="PF01568"/>
    </source>
</evidence>
<dbReference type="Pfam" id="PF01568">
    <property type="entry name" value="Molydop_binding"/>
    <property type="match status" value="1"/>
</dbReference>
<dbReference type="InterPro" id="IPR006657">
    <property type="entry name" value="MoPterin_dinucl-bd_dom"/>
</dbReference>
<evidence type="ECO:0000313" key="9">
    <source>
        <dbReference type="EMBL" id="VAW42193.1"/>
    </source>
</evidence>
<dbReference type="PANTHER" id="PTHR43742">
    <property type="entry name" value="TRIMETHYLAMINE-N-OXIDE REDUCTASE"/>
    <property type="match status" value="1"/>
</dbReference>
<protein>
    <submittedName>
        <fullName evidence="9">Anaerobic dehydrogenases, typically selenocysteine-containing</fullName>
    </submittedName>
</protein>
<dbReference type="Gene3D" id="2.40.40.20">
    <property type="match status" value="1"/>
</dbReference>
<proteinExistence type="inferred from homology"/>
<keyword evidence="2" id="KW-0408">Iron</keyword>
<dbReference type="AlphaFoldDB" id="A0A3B0VPJ9"/>
<evidence type="ECO:0000256" key="1">
    <source>
        <dbReference type="ARBA" id="ARBA00010312"/>
    </source>
</evidence>
<keyword evidence="3" id="KW-0500">Molybdenum</keyword>
<evidence type="ECO:0000256" key="3">
    <source>
        <dbReference type="ARBA" id="ARBA00022505"/>
    </source>
</evidence>
<feature type="non-terminal residue" evidence="9">
    <location>
        <position position="1"/>
    </location>
</feature>
<dbReference type="Gene3D" id="3.40.50.740">
    <property type="match status" value="1"/>
</dbReference>
<accession>A0A3B0VPJ9</accession>
<keyword evidence="2" id="KW-0411">Iron-sulfur</keyword>
<evidence type="ECO:0000256" key="4">
    <source>
        <dbReference type="ARBA" id="ARBA00022723"/>
    </source>
</evidence>
<gene>
    <name evidence="9" type="ORF">MNBD_DELTA03-1368</name>
</gene>
<evidence type="ECO:0000256" key="2">
    <source>
        <dbReference type="ARBA" id="ARBA00022485"/>
    </source>
</evidence>
<feature type="domain" description="Molybdopterin oxidoreductase" evidence="7">
    <location>
        <begin position="49"/>
        <end position="154"/>
    </location>
</feature>
<dbReference type="SUPFAM" id="SSF53706">
    <property type="entry name" value="Formate dehydrogenase/DMSO reductase, domains 1-3"/>
    <property type="match status" value="1"/>
</dbReference>
<dbReference type="GO" id="GO:0046872">
    <property type="term" value="F:metal ion binding"/>
    <property type="evidence" value="ECO:0007669"/>
    <property type="project" value="UniProtKB-KW"/>
</dbReference>
<evidence type="ECO:0000259" key="7">
    <source>
        <dbReference type="Pfam" id="PF00384"/>
    </source>
</evidence>
<dbReference type="GO" id="GO:0016491">
    <property type="term" value="F:oxidoreductase activity"/>
    <property type="evidence" value="ECO:0007669"/>
    <property type="project" value="UniProtKB-KW"/>
</dbReference>
<dbReference type="PANTHER" id="PTHR43742:SF9">
    <property type="entry name" value="TETRATHIONATE REDUCTASE SUBUNIT A"/>
    <property type="match status" value="1"/>
</dbReference>
<evidence type="ECO:0000256" key="5">
    <source>
        <dbReference type="ARBA" id="ARBA00022729"/>
    </source>
</evidence>
<feature type="domain" description="Molybdopterin dinucleotide-binding" evidence="8">
    <location>
        <begin position="253"/>
        <end position="349"/>
    </location>
</feature>
<name>A0A3B0VPJ9_9ZZZZ</name>
<dbReference type="InterPro" id="IPR009010">
    <property type="entry name" value="Asp_de-COase-like_dom_sf"/>
</dbReference>
<dbReference type="SUPFAM" id="SSF50692">
    <property type="entry name" value="ADC-like"/>
    <property type="match status" value="1"/>
</dbReference>
<reference evidence="9" key="1">
    <citation type="submission" date="2018-06" db="EMBL/GenBank/DDBJ databases">
        <authorList>
            <person name="Zhirakovskaya E."/>
        </authorList>
    </citation>
    <scope>NUCLEOTIDE SEQUENCE</scope>
</reference>
<sequence length="390" mass="43642">VYPGRHNSWYGNDVQRLRLKAVLNVVLGADSRVVNDIRPPRVPETDRLYSTIINRLQQGKIGCLGIWGQNPLQAHTNTYRTINALRKTDFIFCCDIYPGEAALYADIILPEASFLERSEVVVSPGRRRAALRQAVLQPRFETREPYWIVKQMSSRLGRGRRFGFDSVRERLTDDLRQMGLSWDKLRERGFAAPLIAAAPAPASAASAVKIRLKNELPHGAIEQLLEFTAVSPPPKGFARLLSGRSPVDSRGLVNNRWLRHELEENELWLNDRLARQLGIVQGQGLFLENQDGLRSMRPVRIKVTPGIRADCLYMAHGFGCWSPFLTAAYGHGVADSPLMTRSISDPLSGVRGGRVNFVRFIKNGIPLSIPSLVQPRTAYGANTARDEENA</sequence>
<keyword evidence="5" id="KW-0732">Signal</keyword>
<keyword evidence="2" id="KW-0004">4Fe-4S</keyword>
<dbReference type="Pfam" id="PF00384">
    <property type="entry name" value="Molybdopterin"/>
    <property type="match status" value="1"/>
</dbReference>
<dbReference type="GO" id="GO:0043546">
    <property type="term" value="F:molybdopterin cofactor binding"/>
    <property type="evidence" value="ECO:0007669"/>
    <property type="project" value="InterPro"/>
</dbReference>
<dbReference type="EMBL" id="UOEX01000423">
    <property type="protein sequence ID" value="VAW42193.1"/>
    <property type="molecule type" value="Genomic_DNA"/>
</dbReference>
<comment type="similarity">
    <text evidence="1">Belongs to the prokaryotic molybdopterin-containing oxidoreductase family.</text>
</comment>
<dbReference type="InterPro" id="IPR050612">
    <property type="entry name" value="Prok_Mopterin_Oxidored"/>
</dbReference>
<organism evidence="9">
    <name type="scientific">hydrothermal vent metagenome</name>
    <dbReference type="NCBI Taxonomy" id="652676"/>
    <lineage>
        <taxon>unclassified sequences</taxon>
        <taxon>metagenomes</taxon>
        <taxon>ecological metagenomes</taxon>
    </lineage>
</organism>